<gene>
    <name evidence="12" type="ORF">PHPALM_14514</name>
</gene>
<dbReference type="PROSITE" id="PS50216">
    <property type="entry name" value="DHHC"/>
    <property type="match status" value="1"/>
</dbReference>
<comment type="subcellular location">
    <subcellularLocation>
        <location evidence="2">Membrane</location>
        <topology evidence="2">Multi-pass membrane protein</topology>
    </subcellularLocation>
    <subcellularLocation>
        <location evidence="1">Nucleus</location>
    </subcellularLocation>
</comment>
<evidence type="ECO:0000256" key="1">
    <source>
        <dbReference type="ARBA" id="ARBA00004123"/>
    </source>
</evidence>
<keyword evidence="13" id="KW-1185">Reference proteome</keyword>
<evidence type="ECO:0000313" key="12">
    <source>
        <dbReference type="EMBL" id="POM69220.1"/>
    </source>
</evidence>
<evidence type="ECO:0000256" key="4">
    <source>
        <dbReference type="ARBA" id="ARBA00022692"/>
    </source>
</evidence>
<keyword evidence="8 9" id="KW-0012">Acyltransferase</keyword>
<keyword evidence="4 9" id="KW-0812">Transmembrane</keyword>
<dbReference type="Pfam" id="PF05615">
    <property type="entry name" value="THOC7"/>
    <property type="match status" value="1"/>
</dbReference>
<dbReference type="GO" id="GO:0000445">
    <property type="term" value="C:THO complex part of transcription export complex"/>
    <property type="evidence" value="ECO:0007669"/>
    <property type="project" value="InterPro"/>
</dbReference>
<comment type="caution">
    <text evidence="12">The sequence shown here is derived from an EMBL/GenBank/DDBJ whole genome shotgun (WGS) entry which is preliminary data.</text>
</comment>
<evidence type="ECO:0000256" key="9">
    <source>
        <dbReference type="RuleBase" id="RU079119"/>
    </source>
</evidence>
<dbReference type="GO" id="GO:0006397">
    <property type="term" value="P:mRNA processing"/>
    <property type="evidence" value="ECO:0007669"/>
    <property type="project" value="InterPro"/>
</dbReference>
<proteinExistence type="inferred from homology"/>
<name>A0A2P4XUI1_9STRA</name>
<dbReference type="EC" id="2.3.1.225" evidence="9"/>
<evidence type="ECO:0000256" key="10">
    <source>
        <dbReference type="SAM" id="Coils"/>
    </source>
</evidence>
<feature type="coiled-coil region" evidence="10">
    <location>
        <begin position="50"/>
        <end position="101"/>
    </location>
</feature>
<keyword evidence="10" id="KW-0175">Coiled coil</keyword>
<dbReference type="InterPro" id="IPR039859">
    <property type="entry name" value="PFA4/ZDH16/20/ERF2-like"/>
</dbReference>
<evidence type="ECO:0000256" key="6">
    <source>
        <dbReference type="ARBA" id="ARBA00023136"/>
    </source>
</evidence>
<dbReference type="InterPro" id="IPR001594">
    <property type="entry name" value="Palmitoyltrfase_DHHC"/>
</dbReference>
<evidence type="ECO:0000256" key="5">
    <source>
        <dbReference type="ARBA" id="ARBA00022989"/>
    </source>
</evidence>
<evidence type="ECO:0000313" key="13">
    <source>
        <dbReference type="Proteomes" id="UP000237271"/>
    </source>
</evidence>
<dbReference type="GO" id="GO:0019706">
    <property type="term" value="F:protein-cysteine S-palmitoyltransferase activity"/>
    <property type="evidence" value="ECO:0007669"/>
    <property type="project" value="UniProtKB-EC"/>
</dbReference>
<keyword evidence="3 9" id="KW-0808">Transferase</keyword>
<keyword evidence="6 9" id="KW-0472">Membrane</keyword>
<comment type="domain">
    <text evidence="9">The DHHC domain is required for palmitoyltransferase activity.</text>
</comment>
<evidence type="ECO:0000256" key="3">
    <source>
        <dbReference type="ARBA" id="ARBA00022679"/>
    </source>
</evidence>
<keyword evidence="7" id="KW-0539">Nucleus</keyword>
<reference evidence="12 13" key="1">
    <citation type="journal article" date="2017" name="Genome Biol. Evol.">
        <title>Phytophthora megakarya and P. palmivora, closely related causal agents of cacao black pod rot, underwent increases in genome sizes and gene numbers by different mechanisms.</title>
        <authorList>
            <person name="Ali S.S."/>
            <person name="Shao J."/>
            <person name="Lary D.J."/>
            <person name="Kronmiller B."/>
            <person name="Shen D."/>
            <person name="Strem M.D."/>
            <person name="Amoako-Attah I."/>
            <person name="Akrofi A.Y."/>
            <person name="Begoude B.A."/>
            <person name="Ten Hoopen G.M."/>
            <person name="Coulibaly K."/>
            <person name="Kebe B.I."/>
            <person name="Melnick R.L."/>
            <person name="Guiltinan M.J."/>
            <person name="Tyler B.M."/>
            <person name="Meinhardt L.W."/>
            <person name="Bailey B.A."/>
        </authorList>
    </citation>
    <scope>NUCLEOTIDE SEQUENCE [LARGE SCALE GENOMIC DNA]</scope>
    <source>
        <strain evidence="13">sbr112.9</strain>
    </source>
</reference>
<comment type="caution">
    <text evidence="9">Lacks conserved residue(s) required for the propagation of feature annotation.</text>
</comment>
<feature type="domain" description="Palmitoyltransferase DHHC" evidence="11">
    <location>
        <begin position="235"/>
        <end position="365"/>
    </location>
</feature>
<feature type="transmembrane region" description="Helical" evidence="9">
    <location>
        <begin position="324"/>
        <end position="348"/>
    </location>
</feature>
<dbReference type="OrthoDB" id="9909019at2759"/>
<accession>A0A2P4XUI1</accession>
<dbReference type="AlphaFoldDB" id="A0A2P4XUI1"/>
<evidence type="ECO:0000256" key="8">
    <source>
        <dbReference type="ARBA" id="ARBA00023315"/>
    </source>
</evidence>
<keyword evidence="5 9" id="KW-1133">Transmembrane helix</keyword>
<comment type="catalytic activity">
    <reaction evidence="9">
        <text>L-cysteinyl-[protein] + hexadecanoyl-CoA = S-hexadecanoyl-L-cysteinyl-[protein] + CoA</text>
        <dbReference type="Rhea" id="RHEA:36683"/>
        <dbReference type="Rhea" id="RHEA-COMP:10131"/>
        <dbReference type="Rhea" id="RHEA-COMP:11032"/>
        <dbReference type="ChEBI" id="CHEBI:29950"/>
        <dbReference type="ChEBI" id="CHEBI:57287"/>
        <dbReference type="ChEBI" id="CHEBI:57379"/>
        <dbReference type="ChEBI" id="CHEBI:74151"/>
        <dbReference type="EC" id="2.3.1.225"/>
    </reaction>
</comment>
<dbReference type="GO" id="GO:0016020">
    <property type="term" value="C:membrane"/>
    <property type="evidence" value="ECO:0007669"/>
    <property type="project" value="UniProtKB-SubCell"/>
</dbReference>
<dbReference type="PANTHER" id="PTHR12246">
    <property type="entry name" value="PALMITOYLTRANSFERASE ZDHHC16"/>
    <property type="match status" value="1"/>
</dbReference>
<dbReference type="EMBL" id="NCKW01007911">
    <property type="protein sequence ID" value="POM69220.1"/>
    <property type="molecule type" value="Genomic_DNA"/>
</dbReference>
<evidence type="ECO:0000256" key="2">
    <source>
        <dbReference type="ARBA" id="ARBA00004141"/>
    </source>
</evidence>
<evidence type="ECO:0000259" key="11">
    <source>
        <dbReference type="Pfam" id="PF01529"/>
    </source>
</evidence>
<dbReference type="InterPro" id="IPR008501">
    <property type="entry name" value="THOC7/Mft1"/>
</dbReference>
<sequence>MLGLVNMLTGESVDDATCRQELDALFWEMEQLEFEANKTEIWNYTCDRELEEYETLNAEIDTNIDKVAKEIEELKYIEAEIEGQKKRLEEATTAIEAVDRKLVLRTKQFALLMNTIQNLQTTLEEDALMEEEQQAEEDEEMEDVATNDNVITYLYLSFVVFAHGRILESGASPWELLLFHLMTFLLCSSLMQTLRSSDSFVPRRTLSREKLSELKLQAAESDGSLIETKMNGGVRLCRKCRALKPDRTHHCSTCRRCVLKMDHHCVYINKCIGYFNYKFFVLFLGWSASTCLYQSSLLFRYVLAESLDRAATLYFFGKLGLFNAHLQTVSVFFGTTCLGLALMCFYLMHLYFVANNYSTLEYCEKRDDPDYINYYNVGIVRNFQEVFGTFREFPFWFVPVHSPSIRKRNGKTFPLNSKFTKVD</sequence>
<protein>
    <recommendedName>
        <fullName evidence="9">Palmitoyltransferase</fullName>
        <ecNumber evidence="9">2.3.1.225</ecNumber>
    </recommendedName>
</protein>
<organism evidence="12 13">
    <name type="scientific">Phytophthora palmivora</name>
    <dbReference type="NCBI Taxonomy" id="4796"/>
    <lineage>
        <taxon>Eukaryota</taxon>
        <taxon>Sar</taxon>
        <taxon>Stramenopiles</taxon>
        <taxon>Oomycota</taxon>
        <taxon>Peronosporomycetes</taxon>
        <taxon>Peronosporales</taxon>
        <taxon>Peronosporaceae</taxon>
        <taxon>Phytophthora</taxon>
    </lineage>
</organism>
<evidence type="ECO:0000256" key="7">
    <source>
        <dbReference type="ARBA" id="ARBA00023242"/>
    </source>
</evidence>
<dbReference type="Pfam" id="PF01529">
    <property type="entry name" value="DHHC"/>
    <property type="match status" value="1"/>
</dbReference>
<dbReference type="Proteomes" id="UP000237271">
    <property type="component" value="Unassembled WGS sequence"/>
</dbReference>
<comment type="similarity">
    <text evidence="9">Belongs to the DHHC palmitoyltransferase family.</text>
</comment>